<dbReference type="EMBL" id="JAADJZ010000022">
    <property type="protein sequence ID" value="KAF2867795.1"/>
    <property type="molecule type" value="Genomic_DNA"/>
</dbReference>
<evidence type="ECO:0000256" key="1">
    <source>
        <dbReference type="SAM" id="MobiDB-lite"/>
    </source>
</evidence>
<dbReference type="OrthoDB" id="10252740at2759"/>
<reference evidence="4 5" key="1">
    <citation type="submission" date="2020-01" db="EMBL/GenBank/DDBJ databases">
        <authorList>
            <consortium name="DOE Joint Genome Institute"/>
            <person name="Haridas S."/>
            <person name="Albert R."/>
            <person name="Binder M."/>
            <person name="Bloem J."/>
            <person name="Labutti K."/>
            <person name="Salamov A."/>
            <person name="Andreopoulos B."/>
            <person name="Baker S.E."/>
            <person name="Barry K."/>
            <person name="Bills G."/>
            <person name="Bluhm B.H."/>
            <person name="Cannon C."/>
            <person name="Castanera R."/>
            <person name="Culley D.E."/>
            <person name="Daum C."/>
            <person name="Ezra D."/>
            <person name="Gonzalez J.B."/>
            <person name="Henrissat B."/>
            <person name="Kuo A."/>
            <person name="Liang C."/>
            <person name="Lipzen A."/>
            <person name="Lutzoni F."/>
            <person name="Magnuson J."/>
            <person name="Mondo S."/>
            <person name="Nolan M."/>
            <person name="Ohm R."/>
            <person name="Pangilinan J."/>
            <person name="Park H.-J.H."/>
            <person name="Ramirez L."/>
            <person name="Alfaro M."/>
            <person name="Sun H."/>
            <person name="Tritt A."/>
            <person name="Yoshinaga Y."/>
            <person name="Zwiers L.-H.L."/>
            <person name="Turgeon B.G."/>
            <person name="Goodwin S.B."/>
            <person name="Spatafora J.W."/>
            <person name="Crous P.W."/>
            <person name="Grigoriev I.V."/>
        </authorList>
    </citation>
    <scope>NUCLEOTIDE SEQUENCE [LARGE SCALE GENOMIC DNA]</scope>
    <source>
        <strain evidence="4 5">CBS 611.86</strain>
    </source>
</reference>
<dbReference type="Gene3D" id="2.170.260.10">
    <property type="entry name" value="paz domain"/>
    <property type="match status" value="1"/>
</dbReference>
<dbReference type="PANTHER" id="PTHR22891">
    <property type="entry name" value="EUKARYOTIC TRANSLATION INITIATION FACTOR 2C"/>
    <property type="match status" value="1"/>
</dbReference>
<feature type="transmembrane region" description="Helical" evidence="2">
    <location>
        <begin position="55"/>
        <end position="73"/>
    </location>
</feature>
<dbReference type="GO" id="GO:0003676">
    <property type="term" value="F:nucleic acid binding"/>
    <property type="evidence" value="ECO:0007669"/>
    <property type="project" value="InterPro"/>
</dbReference>
<dbReference type="Pfam" id="PF02171">
    <property type="entry name" value="Piwi"/>
    <property type="match status" value="1"/>
</dbReference>
<gene>
    <name evidence="4" type="ORF">BDV95DRAFT_610696</name>
</gene>
<dbReference type="SUPFAM" id="SSF53098">
    <property type="entry name" value="Ribonuclease H-like"/>
    <property type="match status" value="1"/>
</dbReference>
<dbReference type="InterPro" id="IPR036397">
    <property type="entry name" value="RNaseH_sf"/>
</dbReference>
<comment type="caution">
    <text evidence="4">The sequence shown here is derived from an EMBL/GenBank/DDBJ whole genome shotgun (WGS) entry which is preliminary data.</text>
</comment>
<keyword evidence="2" id="KW-0812">Transmembrane</keyword>
<dbReference type="InterPro" id="IPR003165">
    <property type="entry name" value="Piwi"/>
</dbReference>
<dbReference type="InterPro" id="IPR036085">
    <property type="entry name" value="PAZ_dom_sf"/>
</dbReference>
<keyword evidence="2" id="KW-0472">Membrane</keyword>
<feature type="compositionally biased region" description="Basic and acidic residues" evidence="1">
    <location>
        <begin position="80"/>
        <end position="124"/>
    </location>
</feature>
<dbReference type="InterPro" id="IPR012337">
    <property type="entry name" value="RNaseH-like_sf"/>
</dbReference>
<dbReference type="SMART" id="SM01163">
    <property type="entry name" value="DUF1785"/>
    <property type="match status" value="1"/>
</dbReference>
<dbReference type="Proteomes" id="UP000481861">
    <property type="component" value="Unassembled WGS sequence"/>
</dbReference>
<evidence type="ECO:0000313" key="4">
    <source>
        <dbReference type="EMBL" id="KAF2867795.1"/>
    </source>
</evidence>
<sequence>MTMMIGVVILQEANIRTLGDAIHEAGRGMSSGTTSITTVETLELIYHHHRKTLSGMNLGAVVVVIVVVILLMTRTTTLNGRDRGSRSRYRHPDEHQSYLDRRASRDHPPAHREERRGSTHRDRPPPYGRYRPHGENGQSQGYERDNRFDQPAVRGAARPYDDLDLAQNPTDRLPNTGNTQFTKHHMDLGTHISPARHEMIVATFLPSAEYTHPVGGGSRIDYICRVEDLVRSIPHHHPPQTIVSKLSQLCLIFPPSGILYHRKLTIDIKITYKDPLSRTSQDLWVVTNFVQIKKTPDRLFVDSISNSYKRQLPNGTEADANFSRRSELKSLFQAVRGQFLDEFIESKVWATDFRSLWTDEPLFDHSASLERTFAYDTENGRTVNPLTVQIKLVKELSDLTQYTGPQNTVQHVSEKLTALNAIVSRPVNELITSEITQVAVRGYYSSVRPGKDGTLLNINTATGVFFPPCGVSDFLYGLKTLASEISISDVERWLKGVSLRVSYVRPQLKGREGDINSEGSRRKTFKNFGESLATQRFYRQGDTSANGTTVLQYYTQELGISNLNPTGRCVNVGKKLDPLHTAKQQSANGAIWIPAQLLEIEPNQPMKSQLCPQHTSHLITHAKRNPNMNLGLIDGEGMDTLQIRNHGCWQNLSLEIDTKLIDIPASLLAAPALQYQRSHNNRLVPYRVTPQRASWNFRQNVAFLQAGTISALNLFSLDHRTRSDELCKNMVSRLSFHGMIVTQGHVETGSIDGLDKFWTNRAKGDRTTFVVIESKGPDNHAKIKRKADLTHGVRTVCAVGDNIPYYRHRNNHQDAGYQVQHLDNIAMKFNSKSGGSNHNLSSTSLDLLREYRDVTIILGADVTHPGVGSPFGYPSVACVVGSDDKQFQNYPGSMRLQAGGQEEIEEMEGMVLERLEAWYIRNHQQFPRAMLFYRDGISESMFDNCKRIEIRAVRNAFDTFKERHEQPDAELKLTFVIVSKRHHTRFFPTTSNDRLDNGNLKPGLLVDQIVTSPREYNFYLQSHAALQGTARSAHYSALLDEMGFGSSNNRLAEFTHHLCYCFPRATKGVSYAAPAYIADRMCERGRQYLRPWVPTDEYKTPLDAQGNRLQTKEAIRRWKRDMTSQLARNAQLPSNDNERVWGNYTDMPAPGGQIRLNPWHPNLDNTMFWM</sequence>
<feature type="domain" description="Piwi" evidence="3">
    <location>
        <begin position="767"/>
        <end position="1090"/>
    </location>
</feature>
<dbReference type="PROSITE" id="PS50822">
    <property type="entry name" value="PIWI"/>
    <property type="match status" value="1"/>
</dbReference>
<dbReference type="SMART" id="SM00950">
    <property type="entry name" value="Piwi"/>
    <property type="match status" value="1"/>
</dbReference>
<keyword evidence="2" id="KW-1133">Transmembrane helix</keyword>
<proteinExistence type="predicted"/>
<dbReference type="InterPro" id="IPR014811">
    <property type="entry name" value="ArgoL1"/>
</dbReference>
<dbReference type="Gene3D" id="3.40.50.2300">
    <property type="match status" value="1"/>
</dbReference>
<dbReference type="Gene3D" id="3.30.420.10">
    <property type="entry name" value="Ribonuclease H-like superfamily/Ribonuclease H"/>
    <property type="match status" value="1"/>
</dbReference>
<dbReference type="SUPFAM" id="SSF101690">
    <property type="entry name" value="PAZ domain"/>
    <property type="match status" value="1"/>
</dbReference>
<feature type="region of interest" description="Disordered" evidence="1">
    <location>
        <begin position="79"/>
        <end position="146"/>
    </location>
</feature>
<organism evidence="4 5">
    <name type="scientific">Massariosphaeria phaeospora</name>
    <dbReference type="NCBI Taxonomy" id="100035"/>
    <lineage>
        <taxon>Eukaryota</taxon>
        <taxon>Fungi</taxon>
        <taxon>Dikarya</taxon>
        <taxon>Ascomycota</taxon>
        <taxon>Pezizomycotina</taxon>
        <taxon>Dothideomycetes</taxon>
        <taxon>Pleosporomycetidae</taxon>
        <taxon>Pleosporales</taxon>
        <taxon>Pleosporales incertae sedis</taxon>
        <taxon>Massariosphaeria</taxon>
    </lineage>
</organism>
<accession>A0A7C8M585</accession>
<evidence type="ECO:0000256" key="2">
    <source>
        <dbReference type="SAM" id="Phobius"/>
    </source>
</evidence>
<protein>
    <submittedName>
        <fullName evidence="4">Piwi domain-containing protein</fullName>
    </submittedName>
</protein>
<dbReference type="AlphaFoldDB" id="A0A7C8M585"/>
<evidence type="ECO:0000313" key="5">
    <source>
        <dbReference type="Proteomes" id="UP000481861"/>
    </source>
</evidence>
<evidence type="ECO:0000259" key="3">
    <source>
        <dbReference type="PROSITE" id="PS50822"/>
    </source>
</evidence>
<name>A0A7C8M585_9PLEO</name>
<keyword evidence="5" id="KW-1185">Reference proteome</keyword>
<dbReference type="Pfam" id="PF08699">
    <property type="entry name" value="ArgoL1"/>
    <property type="match status" value="1"/>
</dbReference>